<feature type="domain" description="Alcohol dehydrogenase-like C-terminal" evidence="5">
    <location>
        <begin position="173"/>
        <end position="304"/>
    </location>
</feature>
<dbReference type="Gene3D" id="3.90.180.10">
    <property type="entry name" value="Medium-chain alcohol dehydrogenases, catalytic domain"/>
    <property type="match status" value="1"/>
</dbReference>
<evidence type="ECO:0000256" key="3">
    <source>
        <dbReference type="ARBA" id="ARBA00023002"/>
    </source>
</evidence>
<dbReference type="InterPro" id="IPR011032">
    <property type="entry name" value="GroES-like_sf"/>
</dbReference>
<keyword evidence="2 4" id="KW-0862">Zinc</keyword>
<dbReference type="AlphaFoldDB" id="A0AAU7DSC2"/>
<dbReference type="SUPFAM" id="SSF51735">
    <property type="entry name" value="NAD(P)-binding Rossmann-fold domains"/>
    <property type="match status" value="1"/>
</dbReference>
<dbReference type="PANTHER" id="PTHR43401">
    <property type="entry name" value="L-THREONINE 3-DEHYDROGENASE"/>
    <property type="match status" value="1"/>
</dbReference>
<sequence length="343" mass="36763">MQAAVLHGRQDIRIEDVPVPRAEAGELIVRVGAALTCGTDLKVFRRGYHARMIVPPALFGHELAGTVVEAGAGVEGFPNGSRVVALNSAPCGQCYFCKRGQENLCDDLLFNNGAYAEFIRIPARIVAKNTLIVPDHVPLEHAALTEPLACAVHGFLDSNPHPEDTVAVIGGGPLGLMMVHVAALSGCNVISIVKHDGQVEAARQLGAAHIIKSSSIQKAIRETRALTPNNRGVDIAIEAVGVPEAWEEAVEMVRKGGTVNFFGGCAVGTRVTLDTNRIHYSDITLRATFHHTPAICRKALELIAGGRFQASAFITGHAHLYELNRVFEKLMNRSSEIKTAIVP</sequence>
<evidence type="ECO:0000256" key="2">
    <source>
        <dbReference type="ARBA" id="ARBA00022833"/>
    </source>
</evidence>
<keyword evidence="1 4" id="KW-0479">Metal-binding</keyword>
<dbReference type="SUPFAM" id="SSF50129">
    <property type="entry name" value="GroES-like"/>
    <property type="match status" value="1"/>
</dbReference>
<dbReference type="PANTHER" id="PTHR43401:SF2">
    <property type="entry name" value="L-THREONINE 3-DEHYDROGENASE"/>
    <property type="match status" value="1"/>
</dbReference>
<keyword evidence="3" id="KW-0560">Oxidoreductase</keyword>
<evidence type="ECO:0000259" key="6">
    <source>
        <dbReference type="Pfam" id="PF08240"/>
    </source>
</evidence>
<gene>
    <name evidence="7" type="ORF">P8935_15095</name>
</gene>
<name>A0AAU7DSC2_9BACT</name>
<evidence type="ECO:0000256" key="4">
    <source>
        <dbReference type="RuleBase" id="RU361277"/>
    </source>
</evidence>
<comment type="cofactor">
    <cofactor evidence="4">
        <name>Zn(2+)</name>
        <dbReference type="ChEBI" id="CHEBI:29105"/>
    </cofactor>
</comment>
<accession>A0AAU7DSC2</accession>
<evidence type="ECO:0000259" key="5">
    <source>
        <dbReference type="Pfam" id="PF00107"/>
    </source>
</evidence>
<dbReference type="InterPro" id="IPR002328">
    <property type="entry name" value="ADH_Zn_CS"/>
</dbReference>
<feature type="domain" description="Alcohol dehydrogenase-like N-terminal" evidence="6">
    <location>
        <begin position="24"/>
        <end position="128"/>
    </location>
</feature>
<reference evidence="7" key="1">
    <citation type="submission" date="2023-03" db="EMBL/GenBank/DDBJ databases">
        <title>Edaphobacter sp.</title>
        <authorList>
            <person name="Huber K.J."/>
            <person name="Papendorf J."/>
            <person name="Pilke C."/>
            <person name="Bunk B."/>
            <person name="Sproeer C."/>
            <person name="Pester M."/>
        </authorList>
    </citation>
    <scope>NUCLEOTIDE SEQUENCE</scope>
    <source>
        <strain evidence="7">DSM 110680</strain>
    </source>
</reference>
<evidence type="ECO:0000313" key="7">
    <source>
        <dbReference type="EMBL" id="XBH20133.1"/>
    </source>
</evidence>
<dbReference type="EMBL" id="CP121196">
    <property type="protein sequence ID" value="XBH20133.1"/>
    <property type="molecule type" value="Genomic_DNA"/>
</dbReference>
<organism evidence="7">
    <name type="scientific">Telmatobacter sp. DSM 110680</name>
    <dbReference type="NCBI Taxonomy" id="3036704"/>
    <lineage>
        <taxon>Bacteria</taxon>
        <taxon>Pseudomonadati</taxon>
        <taxon>Acidobacteriota</taxon>
        <taxon>Terriglobia</taxon>
        <taxon>Terriglobales</taxon>
        <taxon>Acidobacteriaceae</taxon>
        <taxon>Telmatobacter</taxon>
    </lineage>
</organism>
<dbReference type="GO" id="GO:0016491">
    <property type="term" value="F:oxidoreductase activity"/>
    <property type="evidence" value="ECO:0007669"/>
    <property type="project" value="UniProtKB-KW"/>
</dbReference>
<dbReference type="Gene3D" id="3.40.50.720">
    <property type="entry name" value="NAD(P)-binding Rossmann-like Domain"/>
    <property type="match status" value="1"/>
</dbReference>
<dbReference type="GO" id="GO:0008270">
    <property type="term" value="F:zinc ion binding"/>
    <property type="evidence" value="ECO:0007669"/>
    <property type="project" value="InterPro"/>
</dbReference>
<comment type="similarity">
    <text evidence="4">Belongs to the zinc-containing alcohol dehydrogenase family.</text>
</comment>
<dbReference type="InterPro" id="IPR050129">
    <property type="entry name" value="Zn_alcohol_dh"/>
</dbReference>
<evidence type="ECO:0000256" key="1">
    <source>
        <dbReference type="ARBA" id="ARBA00022723"/>
    </source>
</evidence>
<dbReference type="Pfam" id="PF08240">
    <property type="entry name" value="ADH_N"/>
    <property type="match status" value="1"/>
</dbReference>
<dbReference type="PROSITE" id="PS00059">
    <property type="entry name" value="ADH_ZINC"/>
    <property type="match status" value="1"/>
</dbReference>
<dbReference type="InterPro" id="IPR013154">
    <property type="entry name" value="ADH-like_N"/>
</dbReference>
<protein>
    <submittedName>
        <fullName evidence="7">Zinc-binding dehydrogenase</fullName>
    </submittedName>
</protein>
<dbReference type="Pfam" id="PF00107">
    <property type="entry name" value="ADH_zinc_N"/>
    <property type="match status" value="1"/>
</dbReference>
<proteinExistence type="inferred from homology"/>
<dbReference type="InterPro" id="IPR036291">
    <property type="entry name" value="NAD(P)-bd_dom_sf"/>
</dbReference>
<dbReference type="InterPro" id="IPR013149">
    <property type="entry name" value="ADH-like_C"/>
</dbReference>